<accession>A0A392W9R5</accession>
<organism evidence="1 2">
    <name type="scientific">Trifolium medium</name>
    <dbReference type="NCBI Taxonomy" id="97028"/>
    <lineage>
        <taxon>Eukaryota</taxon>
        <taxon>Viridiplantae</taxon>
        <taxon>Streptophyta</taxon>
        <taxon>Embryophyta</taxon>
        <taxon>Tracheophyta</taxon>
        <taxon>Spermatophyta</taxon>
        <taxon>Magnoliopsida</taxon>
        <taxon>eudicotyledons</taxon>
        <taxon>Gunneridae</taxon>
        <taxon>Pentapetalae</taxon>
        <taxon>rosids</taxon>
        <taxon>fabids</taxon>
        <taxon>Fabales</taxon>
        <taxon>Fabaceae</taxon>
        <taxon>Papilionoideae</taxon>
        <taxon>50 kb inversion clade</taxon>
        <taxon>NPAAA clade</taxon>
        <taxon>Hologalegina</taxon>
        <taxon>IRL clade</taxon>
        <taxon>Trifolieae</taxon>
        <taxon>Trifolium</taxon>
    </lineage>
</organism>
<feature type="non-terminal residue" evidence="1">
    <location>
        <position position="52"/>
    </location>
</feature>
<dbReference type="EMBL" id="LXQA011416029">
    <property type="protein sequence ID" value="MCI96482.1"/>
    <property type="molecule type" value="Genomic_DNA"/>
</dbReference>
<dbReference type="AlphaFoldDB" id="A0A392W9R5"/>
<reference evidence="1 2" key="1">
    <citation type="journal article" date="2018" name="Front. Plant Sci.">
        <title>Red Clover (Trifolium pratense) and Zigzag Clover (T. medium) - A Picture of Genomic Similarities and Differences.</title>
        <authorList>
            <person name="Dluhosova J."/>
            <person name="Istvanek J."/>
            <person name="Nedelnik J."/>
            <person name="Repkova J."/>
        </authorList>
    </citation>
    <scope>NUCLEOTIDE SEQUENCE [LARGE SCALE GENOMIC DNA]</scope>
    <source>
        <strain evidence="2">cv. 10/8</strain>
        <tissue evidence="1">Leaf</tissue>
    </source>
</reference>
<comment type="caution">
    <text evidence="1">The sequence shown here is derived from an EMBL/GenBank/DDBJ whole genome shotgun (WGS) entry which is preliminary data.</text>
</comment>
<sequence>EFMNGDCGCFSGGSGGFSGGACGDKIEGNCVDGGFGHREVDKESRCVDDGDA</sequence>
<keyword evidence="2" id="KW-1185">Reference proteome</keyword>
<feature type="non-terminal residue" evidence="1">
    <location>
        <position position="1"/>
    </location>
</feature>
<name>A0A392W9R5_9FABA</name>
<dbReference type="Proteomes" id="UP000265520">
    <property type="component" value="Unassembled WGS sequence"/>
</dbReference>
<protein>
    <submittedName>
        <fullName evidence="1">Uncharacterized protein</fullName>
    </submittedName>
</protein>
<evidence type="ECO:0000313" key="2">
    <source>
        <dbReference type="Proteomes" id="UP000265520"/>
    </source>
</evidence>
<evidence type="ECO:0000313" key="1">
    <source>
        <dbReference type="EMBL" id="MCI96482.1"/>
    </source>
</evidence>
<proteinExistence type="predicted"/>